<dbReference type="InterPro" id="IPR006029">
    <property type="entry name" value="Neurotrans-gated_channel_TM"/>
</dbReference>
<keyword evidence="1" id="KW-0472">Membrane</keyword>
<feature type="domain" description="Neurotransmitter-gated ion-channel transmembrane" evidence="2">
    <location>
        <begin position="29"/>
        <end position="91"/>
    </location>
</feature>
<feature type="transmembrane region" description="Helical" evidence="1">
    <location>
        <begin position="197"/>
        <end position="217"/>
    </location>
</feature>
<dbReference type="GeneID" id="103367830"/>
<proteinExistence type="predicted"/>
<keyword evidence="3" id="KW-1185">Reference proteome</keyword>
<protein>
    <submittedName>
        <fullName evidence="4">5-hydroxytryptamine receptor 3A-like</fullName>
    </submittedName>
</protein>
<feature type="transmembrane region" description="Helical" evidence="1">
    <location>
        <begin position="6"/>
        <end position="25"/>
    </location>
</feature>
<dbReference type="InterPro" id="IPR036719">
    <property type="entry name" value="Neuro-gated_channel_TM_sf"/>
</dbReference>
<evidence type="ECO:0000259" key="2">
    <source>
        <dbReference type="Pfam" id="PF02932"/>
    </source>
</evidence>
<dbReference type="RefSeq" id="XP_008294206.1">
    <property type="nucleotide sequence ID" value="XM_008295984.1"/>
</dbReference>
<dbReference type="InterPro" id="IPR006201">
    <property type="entry name" value="Neur_channel"/>
</dbReference>
<feature type="transmembrane region" description="Helical" evidence="1">
    <location>
        <begin position="61"/>
        <end position="87"/>
    </location>
</feature>
<evidence type="ECO:0000313" key="3">
    <source>
        <dbReference type="Proteomes" id="UP000694891"/>
    </source>
</evidence>
<sequence>MVYVANFLLPIFFFLCLDMASLPMSHRDGGKLSFKVTVLLAITVMQLILNEILPTSSDRIPLIAIYCIGVFGMMLISVMETIFVMYLMEKDFKDDETDRDQSLDKSCEDKVGKGNFHSCFRGMKKCVHCASANDASADDTFVPKEGSSSQLTELSLALEKVSDELGEIDRTMSLLSSSKDEKKPGYWTRMAKKIDKAFSVIYVLFASVFLITVFYIWSIPYTD</sequence>
<dbReference type="Proteomes" id="UP000694891">
    <property type="component" value="Unplaced"/>
</dbReference>
<evidence type="ECO:0000313" key="4">
    <source>
        <dbReference type="RefSeq" id="XP_008294206.1"/>
    </source>
</evidence>
<gene>
    <name evidence="4" type="primary">LOC103367830</name>
</gene>
<keyword evidence="1" id="KW-0812">Transmembrane</keyword>
<reference evidence="4" key="1">
    <citation type="submission" date="2025-08" db="UniProtKB">
        <authorList>
            <consortium name="RefSeq"/>
        </authorList>
    </citation>
    <scope>IDENTIFICATION</scope>
</reference>
<evidence type="ECO:0000256" key="1">
    <source>
        <dbReference type="SAM" id="Phobius"/>
    </source>
</evidence>
<dbReference type="AlphaFoldDB" id="A0A9Y4N540"/>
<organism evidence="3 4">
    <name type="scientific">Stegastes partitus</name>
    <name type="common">bicolor damselfish</name>
    <dbReference type="NCBI Taxonomy" id="144197"/>
    <lineage>
        <taxon>Eukaryota</taxon>
        <taxon>Metazoa</taxon>
        <taxon>Chordata</taxon>
        <taxon>Craniata</taxon>
        <taxon>Vertebrata</taxon>
        <taxon>Euteleostomi</taxon>
        <taxon>Actinopterygii</taxon>
        <taxon>Neopterygii</taxon>
        <taxon>Teleostei</taxon>
        <taxon>Neoteleostei</taxon>
        <taxon>Acanthomorphata</taxon>
        <taxon>Ovalentaria</taxon>
        <taxon>Pomacentridae</taxon>
        <taxon>Stegastes</taxon>
    </lineage>
</organism>
<dbReference type="Gene3D" id="1.20.58.390">
    <property type="entry name" value="Neurotransmitter-gated ion-channel transmembrane domain"/>
    <property type="match status" value="1"/>
</dbReference>
<name>A0A9Y4N540_9TELE</name>
<dbReference type="SUPFAM" id="SSF90112">
    <property type="entry name" value="Neurotransmitter-gated ion-channel transmembrane pore"/>
    <property type="match status" value="1"/>
</dbReference>
<keyword evidence="1" id="KW-1133">Transmembrane helix</keyword>
<dbReference type="GO" id="GO:0016020">
    <property type="term" value="C:membrane"/>
    <property type="evidence" value="ECO:0007669"/>
    <property type="project" value="InterPro"/>
</dbReference>
<dbReference type="GO" id="GO:0005216">
    <property type="term" value="F:monoatomic ion channel activity"/>
    <property type="evidence" value="ECO:0007669"/>
    <property type="project" value="InterPro"/>
</dbReference>
<accession>A0A9Y4N540</accession>
<dbReference type="InterPro" id="IPR038050">
    <property type="entry name" value="Neuro_actylchol_rec"/>
</dbReference>
<dbReference type="PANTHER" id="PTHR18945">
    <property type="entry name" value="NEUROTRANSMITTER GATED ION CHANNEL"/>
    <property type="match status" value="1"/>
</dbReference>
<dbReference type="Pfam" id="PF02932">
    <property type="entry name" value="Neur_chan_memb"/>
    <property type="match status" value="1"/>
</dbReference>
<dbReference type="GO" id="GO:0004888">
    <property type="term" value="F:transmembrane signaling receptor activity"/>
    <property type="evidence" value="ECO:0007669"/>
    <property type="project" value="InterPro"/>
</dbReference>